<evidence type="ECO:0000313" key="4">
    <source>
        <dbReference type="Proteomes" id="UP000476934"/>
    </source>
</evidence>
<feature type="compositionally biased region" description="Low complexity" evidence="1">
    <location>
        <begin position="81"/>
        <end position="92"/>
    </location>
</feature>
<evidence type="ECO:0000313" key="3">
    <source>
        <dbReference type="EMBL" id="NEY20058.1"/>
    </source>
</evidence>
<accession>A0A6M0P9Z9</accession>
<gene>
    <name evidence="3" type="ORF">G4D61_08770</name>
</gene>
<feature type="transmembrane region" description="Helical" evidence="2">
    <location>
        <begin position="7"/>
        <end position="24"/>
    </location>
</feature>
<dbReference type="AlphaFoldDB" id="A0A6M0P9Z9"/>
<proteinExistence type="predicted"/>
<keyword evidence="2" id="KW-0812">Transmembrane</keyword>
<comment type="caution">
    <text evidence="3">The sequence shown here is derived from an EMBL/GenBank/DDBJ whole genome shotgun (WGS) entry which is preliminary data.</text>
</comment>
<name>A0A6M0P9Z9_9BACI</name>
<keyword evidence="2" id="KW-1133">Transmembrane helix</keyword>
<dbReference type="RefSeq" id="WP_025726729.1">
    <property type="nucleotide sequence ID" value="NZ_JAAIWK010000012.1"/>
</dbReference>
<organism evidence="3 4">
    <name type="scientific">Heyndrickxia ginsengihumi</name>
    <dbReference type="NCBI Taxonomy" id="363870"/>
    <lineage>
        <taxon>Bacteria</taxon>
        <taxon>Bacillati</taxon>
        <taxon>Bacillota</taxon>
        <taxon>Bacilli</taxon>
        <taxon>Bacillales</taxon>
        <taxon>Bacillaceae</taxon>
        <taxon>Heyndrickxia</taxon>
    </lineage>
</organism>
<dbReference type="Proteomes" id="UP000476934">
    <property type="component" value="Unassembled WGS sequence"/>
</dbReference>
<dbReference type="NCBIfam" id="NF041554">
    <property type="entry name" value="SA1362_fam"/>
    <property type="match status" value="1"/>
</dbReference>
<dbReference type="EMBL" id="JAAIWK010000012">
    <property type="protein sequence ID" value="NEY20058.1"/>
    <property type="molecule type" value="Genomic_DNA"/>
</dbReference>
<feature type="compositionally biased region" description="Basic residues" evidence="1">
    <location>
        <begin position="93"/>
        <end position="105"/>
    </location>
</feature>
<reference evidence="3 4" key="1">
    <citation type="submission" date="2020-02" db="EMBL/GenBank/DDBJ databases">
        <authorList>
            <person name="Feng H."/>
        </authorList>
    </citation>
    <scope>NUCLEOTIDE SEQUENCE [LARGE SCALE GENOMIC DNA]</scope>
    <source>
        <strain evidence="3 4">Gsoil 114</strain>
    </source>
</reference>
<feature type="transmembrane region" description="Helical" evidence="2">
    <location>
        <begin position="30"/>
        <end position="52"/>
    </location>
</feature>
<feature type="region of interest" description="Disordered" evidence="1">
    <location>
        <begin position="72"/>
        <end position="106"/>
    </location>
</feature>
<dbReference type="InterPro" id="IPR048110">
    <property type="entry name" value="SA1362/YqhP-like"/>
</dbReference>
<evidence type="ECO:0000256" key="2">
    <source>
        <dbReference type="SAM" id="Phobius"/>
    </source>
</evidence>
<keyword evidence="4" id="KW-1185">Reference proteome</keyword>
<reference evidence="3 4" key="2">
    <citation type="submission" date="2020-03" db="EMBL/GenBank/DDBJ databases">
        <title>Bacillus aquiflavi sp. nov., isolated from yellow water of strong flavor Chinese baijiu in Yibin region of China.</title>
        <authorList>
            <person name="Xie J."/>
        </authorList>
    </citation>
    <scope>NUCLEOTIDE SEQUENCE [LARGE SCALE GENOMIC DNA]</scope>
    <source>
        <strain evidence="3 4">Gsoil 114</strain>
    </source>
</reference>
<evidence type="ECO:0000256" key="1">
    <source>
        <dbReference type="SAM" id="MobiDB-lite"/>
    </source>
</evidence>
<protein>
    <submittedName>
        <fullName evidence="3">Uncharacterized protein</fullName>
    </submittedName>
</protein>
<keyword evidence="2" id="KW-0472">Membrane</keyword>
<sequence length="124" mass="14128">MRSGQWFVSSIGILAVIGLVSLLLNHPFSLLRTLFSIVIVTAIFVFAFRFFLTRGTDRAKLKDQKAFLKAAKKSKRRLKQRLATTHSSSTHSSKPRKKTLHKKSNVKLTVIEGKKNKKKNRAMF</sequence>